<protein>
    <submittedName>
        <fullName evidence="1">Uncharacterized protein</fullName>
    </submittedName>
</protein>
<organism evidence="1">
    <name type="scientific">Arion vulgaris</name>
    <dbReference type="NCBI Taxonomy" id="1028688"/>
    <lineage>
        <taxon>Eukaryota</taxon>
        <taxon>Metazoa</taxon>
        <taxon>Spiralia</taxon>
        <taxon>Lophotrochozoa</taxon>
        <taxon>Mollusca</taxon>
        <taxon>Gastropoda</taxon>
        <taxon>Heterobranchia</taxon>
        <taxon>Euthyneura</taxon>
        <taxon>Panpulmonata</taxon>
        <taxon>Eupulmonata</taxon>
        <taxon>Stylommatophora</taxon>
        <taxon>Helicina</taxon>
        <taxon>Arionoidea</taxon>
        <taxon>Arionidae</taxon>
        <taxon>Arion</taxon>
    </lineage>
</organism>
<evidence type="ECO:0000313" key="1">
    <source>
        <dbReference type="EMBL" id="CEK88809.1"/>
    </source>
</evidence>
<proteinExistence type="predicted"/>
<accession>A0A0B7B627</accession>
<sequence>MDRDKIWKLAKVLTNENINRPPISIESNETLLKGKRAAKIFIENYARVSQVRIPYEKLNMVMEERQSLKYSPTAPEEHIKSNFAIGELKKHSMVLTLISHQERMTSQMRCSST</sequence>
<name>A0A0B7B627_9EUPU</name>
<dbReference type="EMBL" id="HACG01041944">
    <property type="protein sequence ID" value="CEK88809.1"/>
    <property type="molecule type" value="Transcribed_RNA"/>
</dbReference>
<gene>
    <name evidence="1" type="primary">ORF167154</name>
</gene>
<reference evidence="1" key="1">
    <citation type="submission" date="2014-12" db="EMBL/GenBank/DDBJ databases">
        <title>Insight into the proteome of Arion vulgaris.</title>
        <authorList>
            <person name="Aradska J."/>
            <person name="Bulat T."/>
            <person name="Smidak R."/>
            <person name="Sarate P."/>
            <person name="Gangsoo J."/>
            <person name="Sialana F."/>
            <person name="Bilban M."/>
            <person name="Lubec G."/>
        </authorList>
    </citation>
    <scope>NUCLEOTIDE SEQUENCE</scope>
    <source>
        <tissue evidence="1">Skin</tissue>
    </source>
</reference>
<dbReference type="AlphaFoldDB" id="A0A0B7B627"/>